<sequence length="215" mass="23857">EINNFPQKLRVDGFIDIPNLQGSIQASKYFGQKTTINIPLIFDKWEIIGTIYINNGYGAASFNLPDSNSDHVSVGFDTNNDPLLGLGLIVYDLDQNQQVLYIAVDAIATDDLFLSFDYISSEIKNLQWSGGITELIDLEISIDYQGIGFNLATSWTIGEQGLFVFEINKEISIDLNQIDLGDIKLDGKIGVYPGAILVSMVEPDMLKPYSNSSRF</sequence>
<accession>X1CJR1</accession>
<proteinExistence type="predicted"/>
<dbReference type="AlphaFoldDB" id="X1CJR1"/>
<comment type="caution">
    <text evidence="1">The sequence shown here is derived from an EMBL/GenBank/DDBJ whole genome shotgun (WGS) entry which is preliminary data.</text>
</comment>
<dbReference type="EMBL" id="BART01032219">
    <property type="protein sequence ID" value="GAH08611.1"/>
    <property type="molecule type" value="Genomic_DNA"/>
</dbReference>
<evidence type="ECO:0000313" key="1">
    <source>
        <dbReference type="EMBL" id="GAH08611.1"/>
    </source>
</evidence>
<name>X1CJR1_9ZZZZ</name>
<feature type="non-terminal residue" evidence="1">
    <location>
        <position position="1"/>
    </location>
</feature>
<reference evidence="1" key="1">
    <citation type="journal article" date="2014" name="Front. Microbiol.">
        <title>High frequency of phylogenetically diverse reductive dehalogenase-homologous genes in deep subseafloor sedimentary metagenomes.</title>
        <authorList>
            <person name="Kawai M."/>
            <person name="Futagami T."/>
            <person name="Toyoda A."/>
            <person name="Takaki Y."/>
            <person name="Nishi S."/>
            <person name="Hori S."/>
            <person name="Arai W."/>
            <person name="Tsubouchi T."/>
            <person name="Morono Y."/>
            <person name="Uchiyama I."/>
            <person name="Ito T."/>
            <person name="Fujiyama A."/>
            <person name="Inagaki F."/>
            <person name="Takami H."/>
        </authorList>
    </citation>
    <scope>NUCLEOTIDE SEQUENCE</scope>
    <source>
        <strain evidence="1">Expedition CK06-06</strain>
    </source>
</reference>
<organism evidence="1">
    <name type="scientific">marine sediment metagenome</name>
    <dbReference type="NCBI Taxonomy" id="412755"/>
    <lineage>
        <taxon>unclassified sequences</taxon>
        <taxon>metagenomes</taxon>
        <taxon>ecological metagenomes</taxon>
    </lineage>
</organism>
<gene>
    <name evidence="1" type="ORF">S01H4_55753</name>
</gene>
<protein>
    <submittedName>
        <fullName evidence="1">Uncharacterized protein</fullName>
    </submittedName>
</protein>